<dbReference type="AlphaFoldDB" id="A0A5B6VIK3"/>
<keyword evidence="1" id="KW-0808">Transferase</keyword>
<dbReference type="PANTHER" id="PTHR35046:SF9">
    <property type="entry name" value="RNA-DIRECTED DNA POLYMERASE"/>
    <property type="match status" value="1"/>
</dbReference>
<comment type="caution">
    <text evidence="1">The sequence shown here is derived from an EMBL/GenBank/DDBJ whole genome shotgun (WGS) entry which is preliminary data.</text>
</comment>
<sequence length="102" mass="11788">MDFVEGLPLSKSKSTILVVVDKLTKYGHFLTLAHLYTVYKLHRTSATIVSDRDKVFLSRFWQELFKCLGIKLHLSTTYHPQTNDQTKILSYPYPIGTLDLIQ</sequence>
<dbReference type="GO" id="GO:0003964">
    <property type="term" value="F:RNA-directed DNA polymerase activity"/>
    <property type="evidence" value="ECO:0007669"/>
    <property type="project" value="UniProtKB-KW"/>
</dbReference>
<dbReference type="InterPro" id="IPR012337">
    <property type="entry name" value="RNaseH-like_sf"/>
</dbReference>
<dbReference type="Proteomes" id="UP000325315">
    <property type="component" value="Unassembled WGS sequence"/>
</dbReference>
<dbReference type="OrthoDB" id="166633at2759"/>
<name>A0A5B6VIK3_9ROSI</name>
<keyword evidence="1" id="KW-0548">Nucleotidyltransferase</keyword>
<evidence type="ECO:0000313" key="1">
    <source>
        <dbReference type="EMBL" id="KAA3469109.1"/>
    </source>
</evidence>
<gene>
    <name evidence="1" type="ORF">EPI10_014935</name>
</gene>
<dbReference type="Gene3D" id="3.30.420.10">
    <property type="entry name" value="Ribonuclease H-like superfamily/Ribonuclease H"/>
    <property type="match status" value="1"/>
</dbReference>
<accession>A0A5B6VIK3</accession>
<keyword evidence="2" id="KW-1185">Reference proteome</keyword>
<proteinExistence type="predicted"/>
<evidence type="ECO:0000313" key="2">
    <source>
        <dbReference type="Proteomes" id="UP000325315"/>
    </source>
</evidence>
<dbReference type="InterPro" id="IPR036397">
    <property type="entry name" value="RNaseH_sf"/>
</dbReference>
<protein>
    <submittedName>
        <fullName evidence="1">Reverse transcriptase</fullName>
    </submittedName>
</protein>
<dbReference type="PANTHER" id="PTHR35046">
    <property type="entry name" value="ZINC KNUCKLE (CCHC-TYPE) FAMILY PROTEIN"/>
    <property type="match status" value="1"/>
</dbReference>
<dbReference type="EMBL" id="SMMG02000006">
    <property type="protein sequence ID" value="KAA3469109.1"/>
    <property type="molecule type" value="Genomic_DNA"/>
</dbReference>
<organism evidence="1 2">
    <name type="scientific">Gossypium australe</name>
    <dbReference type="NCBI Taxonomy" id="47621"/>
    <lineage>
        <taxon>Eukaryota</taxon>
        <taxon>Viridiplantae</taxon>
        <taxon>Streptophyta</taxon>
        <taxon>Embryophyta</taxon>
        <taxon>Tracheophyta</taxon>
        <taxon>Spermatophyta</taxon>
        <taxon>Magnoliopsida</taxon>
        <taxon>eudicotyledons</taxon>
        <taxon>Gunneridae</taxon>
        <taxon>Pentapetalae</taxon>
        <taxon>rosids</taxon>
        <taxon>malvids</taxon>
        <taxon>Malvales</taxon>
        <taxon>Malvaceae</taxon>
        <taxon>Malvoideae</taxon>
        <taxon>Gossypium</taxon>
    </lineage>
</organism>
<dbReference type="SUPFAM" id="SSF53098">
    <property type="entry name" value="Ribonuclease H-like"/>
    <property type="match status" value="1"/>
</dbReference>
<keyword evidence="1" id="KW-0695">RNA-directed DNA polymerase</keyword>
<dbReference type="GO" id="GO:0003676">
    <property type="term" value="F:nucleic acid binding"/>
    <property type="evidence" value="ECO:0007669"/>
    <property type="project" value="InterPro"/>
</dbReference>
<reference evidence="2" key="1">
    <citation type="journal article" date="2019" name="Plant Biotechnol. J.">
        <title>Genome sequencing of the Australian wild diploid species Gossypium australe highlights disease resistance and delayed gland morphogenesis.</title>
        <authorList>
            <person name="Cai Y."/>
            <person name="Cai X."/>
            <person name="Wang Q."/>
            <person name="Wang P."/>
            <person name="Zhang Y."/>
            <person name="Cai C."/>
            <person name="Xu Y."/>
            <person name="Wang K."/>
            <person name="Zhou Z."/>
            <person name="Wang C."/>
            <person name="Geng S."/>
            <person name="Li B."/>
            <person name="Dong Q."/>
            <person name="Hou Y."/>
            <person name="Wang H."/>
            <person name="Ai P."/>
            <person name="Liu Z."/>
            <person name="Yi F."/>
            <person name="Sun M."/>
            <person name="An G."/>
            <person name="Cheng J."/>
            <person name="Zhang Y."/>
            <person name="Shi Q."/>
            <person name="Xie Y."/>
            <person name="Shi X."/>
            <person name="Chang Y."/>
            <person name="Huang F."/>
            <person name="Chen Y."/>
            <person name="Hong S."/>
            <person name="Mi L."/>
            <person name="Sun Q."/>
            <person name="Zhang L."/>
            <person name="Zhou B."/>
            <person name="Peng R."/>
            <person name="Zhang X."/>
            <person name="Liu F."/>
        </authorList>
    </citation>
    <scope>NUCLEOTIDE SEQUENCE [LARGE SCALE GENOMIC DNA]</scope>
    <source>
        <strain evidence="2">cv. PA1801</strain>
    </source>
</reference>